<keyword evidence="2" id="KW-1185">Reference proteome</keyword>
<evidence type="ECO:0000313" key="2">
    <source>
        <dbReference type="Proteomes" id="UP001501081"/>
    </source>
</evidence>
<sequence length="858" mass="99891">MNTNELLSQLRKFVLIKSGLRNIDPAHCKTISELIFKETKNYVSETTVKRFFGFAQTVHKFSLFTLNSLSQYIGFVDWESFCKDKENETADVNDIWQDLKLKCQAITEISLIAKKNSSGVPFDATANRSFLYADFNYFLKNNYQFTTISAQPGQGKSILLAHLVEHFFYGEDAIYKKDIVLLINAGTINDIIQNGLTLKDWFYKELKFAGVSELIAHFKKDQKNAKGRFILIIDGIDQFLSNIKFFKTFTHFLFSIEESDFVKIVLGLRVNNWVNLQPAITGSAFLTKVWYKGLFFDDDKNTNVPPLNKEEILFTLSCIEGKVVKEDEVHHSLLEQFRTPFWLQIYYKLKQENSSHKLINPILCYELINYLLENKIFLSKNSTEKTFILKEVSASISKGNICHRVAKENILSYIKNYQESYQELIYSGILIEEKRLTTSIPTEIIRFLNNDIYTYFLFLQLTEKFQFKPNKAFFEEILTSYTNQPDLRNYMLNWSIRFCVNRNEIKTLSYIFQLPFSNTEKNKAFDFICDVALFELSKASSNFNAQTIDMNFIDLMVMSRLMSKNYKECIKKISEKVFDEDIQIMLNVIESSINVIDIDKAGLTESMQLLKRNGKKLAELFPINPYDFILFFSNLLQNKPSNSKILNEKIDNLCEQVNNSGVYRNIEITSAEIICYRLVLIVLFADKNYKGCLKFLTAILKKYPGLFYLRSSIFPPFLLVMLAQTYIKLNQNKKAQRIIQYLEKAIDNEKIYYSSYIEGVYILAKANFLNHTGNYPNALLEITRGITLAQDHKFNTLEISFRLMEIDALKSNNEIEKVNQAIKSLLNYLVLHKLSMPSFTNINNEDFDHTFNILRSYK</sequence>
<comment type="caution">
    <text evidence="1">The sequence shown here is derived from an EMBL/GenBank/DDBJ whole genome shotgun (WGS) entry which is preliminary data.</text>
</comment>
<dbReference type="Proteomes" id="UP001501081">
    <property type="component" value="Unassembled WGS sequence"/>
</dbReference>
<gene>
    <name evidence="1" type="ORF">GCM10022246_16860</name>
</gene>
<reference evidence="2" key="1">
    <citation type="journal article" date="2019" name="Int. J. Syst. Evol. Microbiol.">
        <title>The Global Catalogue of Microorganisms (GCM) 10K type strain sequencing project: providing services to taxonomists for standard genome sequencing and annotation.</title>
        <authorList>
            <consortium name="The Broad Institute Genomics Platform"/>
            <consortium name="The Broad Institute Genome Sequencing Center for Infectious Disease"/>
            <person name="Wu L."/>
            <person name="Ma J."/>
        </authorList>
    </citation>
    <scope>NUCLEOTIDE SEQUENCE [LARGE SCALE GENOMIC DNA]</scope>
    <source>
        <strain evidence="2">JCM 17338</strain>
    </source>
</reference>
<accession>A0ABP7PEE1</accession>
<dbReference type="EMBL" id="BAABAK010000009">
    <property type="protein sequence ID" value="GAA3964317.1"/>
    <property type="molecule type" value="Genomic_DNA"/>
</dbReference>
<evidence type="ECO:0008006" key="3">
    <source>
        <dbReference type="Google" id="ProtNLM"/>
    </source>
</evidence>
<dbReference type="InterPro" id="IPR027417">
    <property type="entry name" value="P-loop_NTPase"/>
</dbReference>
<proteinExistence type="predicted"/>
<evidence type="ECO:0000313" key="1">
    <source>
        <dbReference type="EMBL" id="GAA3964317.1"/>
    </source>
</evidence>
<dbReference type="Gene3D" id="1.25.40.10">
    <property type="entry name" value="Tetratricopeptide repeat domain"/>
    <property type="match status" value="1"/>
</dbReference>
<organism evidence="1 2">
    <name type="scientific">Pedobacter ginsengiterrae</name>
    <dbReference type="NCBI Taxonomy" id="871696"/>
    <lineage>
        <taxon>Bacteria</taxon>
        <taxon>Pseudomonadati</taxon>
        <taxon>Bacteroidota</taxon>
        <taxon>Sphingobacteriia</taxon>
        <taxon>Sphingobacteriales</taxon>
        <taxon>Sphingobacteriaceae</taxon>
        <taxon>Pedobacter</taxon>
    </lineage>
</organism>
<dbReference type="SUPFAM" id="SSF48452">
    <property type="entry name" value="TPR-like"/>
    <property type="match status" value="1"/>
</dbReference>
<protein>
    <recommendedName>
        <fullName evidence="3">NACHT domain-containing protein</fullName>
    </recommendedName>
</protein>
<dbReference type="Gene3D" id="3.40.50.300">
    <property type="entry name" value="P-loop containing nucleotide triphosphate hydrolases"/>
    <property type="match status" value="1"/>
</dbReference>
<dbReference type="RefSeq" id="WP_344766231.1">
    <property type="nucleotide sequence ID" value="NZ_BAABAK010000009.1"/>
</dbReference>
<name>A0ABP7PEE1_9SPHI</name>
<dbReference type="InterPro" id="IPR011990">
    <property type="entry name" value="TPR-like_helical_dom_sf"/>
</dbReference>